<keyword evidence="8" id="KW-1185">Reference proteome</keyword>
<feature type="transmembrane region" description="Helical" evidence="5">
    <location>
        <begin position="246"/>
        <end position="268"/>
    </location>
</feature>
<dbReference type="InterPro" id="IPR051533">
    <property type="entry name" value="WaaL-like"/>
</dbReference>
<protein>
    <recommendedName>
        <fullName evidence="6">O-antigen ligase-related domain-containing protein</fullName>
    </recommendedName>
</protein>
<keyword evidence="4 5" id="KW-0472">Membrane</keyword>
<feature type="transmembrane region" description="Helical" evidence="5">
    <location>
        <begin position="319"/>
        <end position="338"/>
    </location>
</feature>
<dbReference type="InterPro" id="IPR007016">
    <property type="entry name" value="O-antigen_ligase-rel_domated"/>
</dbReference>
<keyword evidence="3 5" id="KW-1133">Transmembrane helix</keyword>
<comment type="caution">
    <text evidence="7">The sequence shown here is derived from an EMBL/GenBank/DDBJ whole genome shotgun (WGS) entry which is preliminary data.</text>
</comment>
<feature type="transmembrane region" description="Helical" evidence="5">
    <location>
        <begin position="21"/>
        <end position="42"/>
    </location>
</feature>
<evidence type="ECO:0000256" key="3">
    <source>
        <dbReference type="ARBA" id="ARBA00022989"/>
    </source>
</evidence>
<feature type="transmembrane region" description="Helical" evidence="5">
    <location>
        <begin position="207"/>
        <end position="234"/>
    </location>
</feature>
<feature type="transmembrane region" description="Helical" evidence="5">
    <location>
        <begin position="54"/>
        <end position="73"/>
    </location>
</feature>
<feature type="transmembrane region" description="Helical" evidence="5">
    <location>
        <begin position="85"/>
        <end position="106"/>
    </location>
</feature>
<keyword evidence="2 5" id="KW-0812">Transmembrane</keyword>
<feature type="transmembrane region" description="Helical" evidence="5">
    <location>
        <begin position="140"/>
        <end position="161"/>
    </location>
</feature>
<organism evidence="7 8">
    <name type="scientific">Dyella soli</name>
    <dbReference type="NCBI Taxonomy" id="522319"/>
    <lineage>
        <taxon>Bacteria</taxon>
        <taxon>Pseudomonadati</taxon>
        <taxon>Pseudomonadota</taxon>
        <taxon>Gammaproteobacteria</taxon>
        <taxon>Lysobacterales</taxon>
        <taxon>Rhodanobacteraceae</taxon>
        <taxon>Dyella</taxon>
    </lineage>
</organism>
<evidence type="ECO:0000256" key="1">
    <source>
        <dbReference type="ARBA" id="ARBA00004141"/>
    </source>
</evidence>
<evidence type="ECO:0000259" key="6">
    <source>
        <dbReference type="Pfam" id="PF04932"/>
    </source>
</evidence>
<accession>A0A4R0YIX2</accession>
<evidence type="ECO:0000256" key="2">
    <source>
        <dbReference type="ARBA" id="ARBA00022692"/>
    </source>
</evidence>
<reference evidence="7 8" key="1">
    <citation type="submission" date="2019-02" db="EMBL/GenBank/DDBJ databases">
        <title>Dyella amyloliquefaciens sp. nov., isolated from forest soil.</title>
        <authorList>
            <person name="Gao Z.-H."/>
            <person name="Qiu L.-H."/>
        </authorList>
    </citation>
    <scope>NUCLEOTIDE SEQUENCE [LARGE SCALE GENOMIC DNA]</scope>
    <source>
        <strain evidence="7 8">KACC 12747</strain>
    </source>
</reference>
<dbReference type="Pfam" id="PF04932">
    <property type="entry name" value="Wzy_C"/>
    <property type="match status" value="1"/>
</dbReference>
<feature type="domain" description="O-antigen ligase-related" evidence="6">
    <location>
        <begin position="209"/>
        <end position="331"/>
    </location>
</feature>
<dbReference type="EMBL" id="SJTG01000004">
    <property type="protein sequence ID" value="TCI08402.1"/>
    <property type="molecule type" value="Genomic_DNA"/>
</dbReference>
<dbReference type="RefSeq" id="WP_131151657.1">
    <property type="nucleotide sequence ID" value="NZ_SJTG01000004.1"/>
</dbReference>
<sequence>MSETLLNHQDISATAPAPLGVAGWLCRVLIVGMAWLILGMAFMPAGVSYNPGKLYQRLLGLTLYLPAFVLLLMQPRRIVPFWRQSLMPWVLLLLAWASVTLFWGHAGRKEDVLGHNVSIVLFLFAWQQALGGQQDWTKRLLVICGLGMAVAASIAIVLDLINPVADARLEGFGVMANANLAAGGMGAALMWLWPWRADDKRWMALKWVAIAVLAFGVLLTFARSAMAAMFLAVIAMTLCTGGRRAWWFAGALAVLALVGMVAGADLLLARGLSLRPEIFARATTLFLEHPWLGVGQGTPIQLTAGHETLTHAHNMFSQLAIELGLPGLLLWTGIWLAVGWKGWTHRHDPLGRVVLGLWLFGTVLVQFDLPYLLASPRPTWLFTWLPLALCLSLEQRSLTPSANPA</sequence>
<dbReference type="PANTHER" id="PTHR37422">
    <property type="entry name" value="TEICHURONIC ACID BIOSYNTHESIS PROTEIN TUAE"/>
    <property type="match status" value="1"/>
</dbReference>
<proteinExistence type="predicted"/>
<dbReference type="Proteomes" id="UP000291822">
    <property type="component" value="Unassembled WGS sequence"/>
</dbReference>
<gene>
    <name evidence="7" type="ORF">EZM97_27620</name>
</gene>
<feature type="transmembrane region" description="Helical" evidence="5">
    <location>
        <begin position="112"/>
        <end position="128"/>
    </location>
</feature>
<evidence type="ECO:0000256" key="4">
    <source>
        <dbReference type="ARBA" id="ARBA00023136"/>
    </source>
</evidence>
<dbReference type="PANTHER" id="PTHR37422:SF13">
    <property type="entry name" value="LIPOPOLYSACCHARIDE BIOSYNTHESIS PROTEIN PA4999-RELATED"/>
    <property type="match status" value="1"/>
</dbReference>
<feature type="transmembrane region" description="Helical" evidence="5">
    <location>
        <begin position="173"/>
        <end position="195"/>
    </location>
</feature>
<evidence type="ECO:0000256" key="5">
    <source>
        <dbReference type="SAM" id="Phobius"/>
    </source>
</evidence>
<dbReference type="GO" id="GO:0016020">
    <property type="term" value="C:membrane"/>
    <property type="evidence" value="ECO:0007669"/>
    <property type="project" value="UniProtKB-SubCell"/>
</dbReference>
<evidence type="ECO:0000313" key="7">
    <source>
        <dbReference type="EMBL" id="TCI08402.1"/>
    </source>
</evidence>
<dbReference type="AlphaFoldDB" id="A0A4R0YIX2"/>
<comment type="subcellular location">
    <subcellularLocation>
        <location evidence="1">Membrane</location>
        <topology evidence="1">Multi-pass membrane protein</topology>
    </subcellularLocation>
</comment>
<evidence type="ECO:0000313" key="8">
    <source>
        <dbReference type="Proteomes" id="UP000291822"/>
    </source>
</evidence>
<feature type="transmembrane region" description="Helical" evidence="5">
    <location>
        <begin position="350"/>
        <end position="373"/>
    </location>
</feature>
<name>A0A4R0YIX2_9GAMM</name>